<dbReference type="GO" id="GO:0030150">
    <property type="term" value="P:protein import into mitochondrial matrix"/>
    <property type="evidence" value="ECO:0007669"/>
    <property type="project" value="TreeGrafter"/>
</dbReference>
<evidence type="ECO:0000256" key="4">
    <source>
        <dbReference type="ARBA" id="ARBA00023136"/>
    </source>
</evidence>
<dbReference type="STRING" id="448386.A0A2V3IDG7"/>
<name>A0A2V3IDG7_9FLOR</name>
<dbReference type="PANTHER" id="PTHR15371:SF0">
    <property type="entry name" value="SD19278P"/>
    <property type="match status" value="1"/>
</dbReference>
<gene>
    <name evidence="7" type="ORF">BWQ96_10204</name>
</gene>
<comment type="caution">
    <text evidence="7">The sequence shown here is derived from an EMBL/GenBank/DDBJ whole genome shotgun (WGS) entry which is preliminary data.</text>
</comment>
<evidence type="ECO:0000256" key="3">
    <source>
        <dbReference type="ARBA" id="ARBA00022989"/>
    </source>
</evidence>
<evidence type="ECO:0000256" key="2">
    <source>
        <dbReference type="ARBA" id="ARBA00022692"/>
    </source>
</evidence>
<feature type="compositionally biased region" description="Pro residues" evidence="5">
    <location>
        <begin position="7"/>
        <end position="16"/>
    </location>
</feature>
<organism evidence="7 8">
    <name type="scientific">Gracilariopsis chorda</name>
    <dbReference type="NCBI Taxonomy" id="448386"/>
    <lineage>
        <taxon>Eukaryota</taxon>
        <taxon>Rhodophyta</taxon>
        <taxon>Florideophyceae</taxon>
        <taxon>Rhodymeniophycidae</taxon>
        <taxon>Gracilariales</taxon>
        <taxon>Gracilariaceae</taxon>
        <taxon>Gracilariopsis</taxon>
    </lineage>
</organism>
<reference evidence="7 8" key="1">
    <citation type="journal article" date="2018" name="Mol. Biol. Evol.">
        <title>Analysis of the draft genome of the red seaweed Gracilariopsis chorda provides insights into genome size evolution in Rhodophyta.</title>
        <authorList>
            <person name="Lee J."/>
            <person name="Yang E.C."/>
            <person name="Graf L."/>
            <person name="Yang J.H."/>
            <person name="Qiu H."/>
            <person name="Zel Zion U."/>
            <person name="Chan C.X."/>
            <person name="Stephens T.G."/>
            <person name="Weber A.P.M."/>
            <person name="Boo G.H."/>
            <person name="Boo S.M."/>
            <person name="Kim K.M."/>
            <person name="Shin Y."/>
            <person name="Jung M."/>
            <person name="Lee S.J."/>
            <person name="Yim H.S."/>
            <person name="Lee J.H."/>
            <person name="Bhattacharya D."/>
            <person name="Yoon H.S."/>
        </authorList>
    </citation>
    <scope>NUCLEOTIDE SEQUENCE [LARGE SCALE GENOMIC DNA]</scope>
    <source>
        <strain evidence="7 8">SKKU-2015</strain>
        <tissue evidence="7">Whole body</tissue>
    </source>
</reference>
<accession>A0A2V3IDG7</accession>
<dbReference type="InterPro" id="IPR045238">
    <property type="entry name" value="Tim23-like"/>
</dbReference>
<feature type="region of interest" description="Disordered" evidence="5">
    <location>
        <begin position="1"/>
        <end position="71"/>
    </location>
</feature>
<comment type="subcellular location">
    <subcellularLocation>
        <location evidence="1">Membrane</location>
        <topology evidence="1">Multi-pass membrane protein</topology>
    </subcellularLocation>
</comment>
<protein>
    <submittedName>
        <fullName evidence="7">Mitochondrial import inner membrane translocase subunit tim23</fullName>
    </submittedName>
</protein>
<dbReference type="OrthoDB" id="159299at2759"/>
<dbReference type="Pfam" id="PF02466">
    <property type="entry name" value="Tim17"/>
    <property type="match status" value="1"/>
</dbReference>
<evidence type="ECO:0000256" key="1">
    <source>
        <dbReference type="ARBA" id="ARBA00004141"/>
    </source>
</evidence>
<dbReference type="AlphaFoldDB" id="A0A2V3IDG7"/>
<feature type="transmembrane region" description="Helical" evidence="6">
    <location>
        <begin position="237"/>
        <end position="256"/>
    </location>
</feature>
<proteinExistence type="predicted"/>
<dbReference type="PANTHER" id="PTHR15371">
    <property type="entry name" value="TIM23"/>
    <property type="match status" value="1"/>
</dbReference>
<evidence type="ECO:0000256" key="6">
    <source>
        <dbReference type="SAM" id="Phobius"/>
    </source>
</evidence>
<dbReference type="GO" id="GO:0008320">
    <property type="term" value="F:protein transmembrane transporter activity"/>
    <property type="evidence" value="ECO:0007669"/>
    <property type="project" value="TreeGrafter"/>
</dbReference>
<sequence length="269" mass="28206">MSWFWSSPPPPPPPEPLESASEASSGHASLFSDPYADPYRQQLPASHDFTQHADPNDAFSTPFDDQPAAQFDPVSQQQPLDIFPTPPNGSAEPALDFSRLRSIDPTILQPRSAPRSPVDYVFADDYAATRKKAWGEQLTYLAGGSYLTGACVGGALGLRAALAESAGKSSRLRLNAVLNGVGRRAALLANTAGVLALAFSISESAIYNYTCQDDAVNYAAAGALAGALFKSTRGPKVAGLAALGGAAVALGAVYASRRGVYGQRMRGML</sequence>
<evidence type="ECO:0000256" key="5">
    <source>
        <dbReference type="SAM" id="MobiDB-lite"/>
    </source>
</evidence>
<keyword evidence="8" id="KW-1185">Reference proteome</keyword>
<dbReference type="EMBL" id="NBIV01000360">
    <property type="protein sequence ID" value="PXF40078.1"/>
    <property type="molecule type" value="Genomic_DNA"/>
</dbReference>
<keyword evidence="4 6" id="KW-0472">Membrane</keyword>
<keyword evidence="2 6" id="KW-0812">Transmembrane</keyword>
<evidence type="ECO:0000313" key="8">
    <source>
        <dbReference type="Proteomes" id="UP000247409"/>
    </source>
</evidence>
<dbReference type="GO" id="GO:0005744">
    <property type="term" value="C:TIM23 mitochondrial import inner membrane translocase complex"/>
    <property type="evidence" value="ECO:0007669"/>
    <property type="project" value="TreeGrafter"/>
</dbReference>
<evidence type="ECO:0000313" key="7">
    <source>
        <dbReference type="EMBL" id="PXF40078.1"/>
    </source>
</evidence>
<dbReference type="Proteomes" id="UP000247409">
    <property type="component" value="Unassembled WGS sequence"/>
</dbReference>
<keyword evidence="3 6" id="KW-1133">Transmembrane helix</keyword>